<organism evidence="2 3">
    <name type="scientific">Spirosoma profusum</name>
    <dbReference type="NCBI Taxonomy" id="2771354"/>
    <lineage>
        <taxon>Bacteria</taxon>
        <taxon>Pseudomonadati</taxon>
        <taxon>Bacteroidota</taxon>
        <taxon>Cytophagia</taxon>
        <taxon>Cytophagales</taxon>
        <taxon>Cytophagaceae</taxon>
        <taxon>Spirosoma</taxon>
    </lineage>
</organism>
<dbReference type="AlphaFoldDB" id="A0A927ATG5"/>
<dbReference type="InterPro" id="IPR012338">
    <property type="entry name" value="Beta-lactam/transpept-like"/>
</dbReference>
<feature type="domain" description="Beta-lactamase-related" evidence="1">
    <location>
        <begin position="50"/>
        <end position="354"/>
    </location>
</feature>
<sequence>MSKYTHGRQNKRIRLAVLAITIWFNISFGQAQPGSLPQRIDSLFMDCQKPNVPSVAIAVVQRGRLLYSHHFGMANLQTGQPIDSLTQFWVASVTKQFTAAGIYLLVTQRKLNVHQSIRRYLPELPALFQPVTIDQLLHHTSGIRDGFVLTALAKKSEADYTNQNVLAYLCQQQQFNFEPGTEYEYNNSGYVLLALVIERVTSQTFPAFIQKHLFVPLGMNHTLIAGQYQPNKTLAKGYRQEGGTYTETHFLGNTYGSTGIITTLPDLARWEIVIQHPERFGPFKEVIAQMLTPGKRKDGRLIAYGGGLEKFSYQGRTVYEHFGADPGFKANLIYIPQAGLSIIGLTNNADNHTLSEKLYALADLWLQTPKRSVKPFKPEPSLGSSLYYSGEGQPMFRQVTQFSTYITIKDTPTGYAAIYYPTTSGTYESSDPLPTRYQLSGDRTLTLIDPYYHQGKSLTALKKVSTIDDLQALTGTYLSTELQTSYEIQLKDNQLWLVFAPGVQFPLVRLTATDFIVEYVGGNYLSFNKNGFAFSRDGCRRLTFVKQTK</sequence>
<accession>A0A927ATG5</accession>
<dbReference type="InterPro" id="IPR050491">
    <property type="entry name" value="AmpC-like"/>
</dbReference>
<gene>
    <name evidence="2" type="ORF">IC229_22615</name>
</gene>
<name>A0A927ATG5_9BACT</name>
<dbReference type="Gene3D" id="3.40.710.10">
    <property type="entry name" value="DD-peptidase/beta-lactamase superfamily"/>
    <property type="match status" value="1"/>
</dbReference>
<evidence type="ECO:0000313" key="2">
    <source>
        <dbReference type="EMBL" id="MBD2703455.1"/>
    </source>
</evidence>
<dbReference type="Pfam" id="PF00144">
    <property type="entry name" value="Beta-lactamase"/>
    <property type="match status" value="1"/>
</dbReference>
<dbReference type="RefSeq" id="WP_190889302.1">
    <property type="nucleotide sequence ID" value="NZ_JACWZY010000022.1"/>
</dbReference>
<comment type="caution">
    <text evidence="2">The sequence shown here is derived from an EMBL/GenBank/DDBJ whole genome shotgun (WGS) entry which is preliminary data.</text>
</comment>
<evidence type="ECO:0000313" key="3">
    <source>
        <dbReference type="Proteomes" id="UP000598820"/>
    </source>
</evidence>
<reference evidence="2" key="1">
    <citation type="submission" date="2020-09" db="EMBL/GenBank/DDBJ databases">
        <authorList>
            <person name="Kim M.K."/>
        </authorList>
    </citation>
    <scope>NUCLEOTIDE SEQUENCE</scope>
    <source>
        <strain evidence="2">BT702</strain>
    </source>
</reference>
<protein>
    <submittedName>
        <fullName evidence="2">Beta-lactamase family protein</fullName>
    </submittedName>
</protein>
<dbReference type="SUPFAM" id="SSF56601">
    <property type="entry name" value="beta-lactamase/transpeptidase-like"/>
    <property type="match status" value="1"/>
</dbReference>
<dbReference type="PANTHER" id="PTHR46825:SF9">
    <property type="entry name" value="BETA-LACTAMASE-RELATED DOMAIN-CONTAINING PROTEIN"/>
    <property type="match status" value="1"/>
</dbReference>
<evidence type="ECO:0000259" key="1">
    <source>
        <dbReference type="Pfam" id="PF00144"/>
    </source>
</evidence>
<dbReference type="EMBL" id="JACWZY010000022">
    <property type="protein sequence ID" value="MBD2703455.1"/>
    <property type="molecule type" value="Genomic_DNA"/>
</dbReference>
<keyword evidence="3" id="KW-1185">Reference proteome</keyword>
<proteinExistence type="predicted"/>
<dbReference type="InterPro" id="IPR001466">
    <property type="entry name" value="Beta-lactam-related"/>
</dbReference>
<dbReference type="Proteomes" id="UP000598820">
    <property type="component" value="Unassembled WGS sequence"/>
</dbReference>
<dbReference type="PANTHER" id="PTHR46825">
    <property type="entry name" value="D-ALANYL-D-ALANINE-CARBOXYPEPTIDASE/ENDOPEPTIDASE AMPH"/>
    <property type="match status" value="1"/>
</dbReference>